<dbReference type="SUPFAM" id="SSF53756">
    <property type="entry name" value="UDP-Glycosyltransferase/glycogen phosphorylase"/>
    <property type="match status" value="1"/>
</dbReference>
<dbReference type="InterPro" id="IPR051199">
    <property type="entry name" value="LPS_LOS_Heptosyltrfase"/>
</dbReference>
<accession>A0A3P4B4D8</accession>
<dbReference type="Proteomes" id="UP000277294">
    <property type="component" value="Unassembled WGS sequence"/>
</dbReference>
<protein>
    <submittedName>
        <fullName evidence="3">Glycosyltransferase family 9 (Heptosyltransferase)</fullName>
    </submittedName>
</protein>
<dbReference type="GO" id="GO:0008713">
    <property type="term" value="F:ADP-heptose-lipopolysaccharide heptosyltransferase activity"/>
    <property type="evidence" value="ECO:0007669"/>
    <property type="project" value="TreeGrafter"/>
</dbReference>
<evidence type="ECO:0000313" key="4">
    <source>
        <dbReference type="Proteomes" id="UP000277294"/>
    </source>
</evidence>
<name>A0A3P4B4D8_9BURK</name>
<proteinExistence type="predicted"/>
<keyword evidence="4" id="KW-1185">Reference proteome</keyword>
<gene>
    <name evidence="3" type="ORF">PIGHUM_03245</name>
</gene>
<dbReference type="Gene3D" id="3.40.50.2000">
    <property type="entry name" value="Glycogen Phosphorylase B"/>
    <property type="match status" value="1"/>
</dbReference>
<dbReference type="RefSeq" id="WP_246013246.1">
    <property type="nucleotide sequence ID" value="NZ_UWPJ01000025.1"/>
</dbReference>
<dbReference type="Pfam" id="PF01075">
    <property type="entry name" value="Glyco_transf_9"/>
    <property type="match status" value="1"/>
</dbReference>
<reference evidence="3 4" key="1">
    <citation type="submission" date="2018-10" db="EMBL/GenBank/DDBJ databases">
        <authorList>
            <person name="Criscuolo A."/>
        </authorList>
    </citation>
    <scope>NUCLEOTIDE SEQUENCE [LARGE SCALE GENOMIC DNA]</scope>
    <source>
        <strain evidence="3">DnA1</strain>
    </source>
</reference>
<keyword evidence="2 3" id="KW-0808">Transferase</keyword>
<dbReference type="EMBL" id="UWPJ01000025">
    <property type="protein sequence ID" value="VCU71164.1"/>
    <property type="molecule type" value="Genomic_DNA"/>
</dbReference>
<organism evidence="3 4">
    <name type="scientific">Pigmentiphaga humi</name>
    <dbReference type="NCBI Taxonomy" id="2478468"/>
    <lineage>
        <taxon>Bacteria</taxon>
        <taxon>Pseudomonadati</taxon>
        <taxon>Pseudomonadota</taxon>
        <taxon>Betaproteobacteria</taxon>
        <taxon>Burkholderiales</taxon>
        <taxon>Alcaligenaceae</taxon>
        <taxon>Pigmentiphaga</taxon>
    </lineage>
</organism>
<dbReference type="InterPro" id="IPR002201">
    <property type="entry name" value="Glyco_trans_9"/>
</dbReference>
<evidence type="ECO:0000313" key="3">
    <source>
        <dbReference type="EMBL" id="VCU71164.1"/>
    </source>
</evidence>
<sequence length="311" mass="34199">MLPTSHRPKNVALITFPAIGDSLLLMTVAHNLRRHGVAVTVFGPHVHTLRNWFPGIPIEPALAAGSAGERLAGFDLVIQLHDDRPFVDLASLHPRAIVLEHLCRQRSPKSMAQRLAEFSRDELGLPQAGKYNGIVPPAGLGYRRHATRIAIHPTASTLDKCWLPQRFTALGLKLRRAGFDPQFIVSPAERPQWEHVQDLGLGLPDLGALDNVAAWMFESGWFIGNDSGIGHLASSLHIPTLSLFKRLGSAQTWRPDWGPGRVVIGSAYIPAGRLKERIWKYTLTPGRAARAFARLRKNLPIPAAFAPPEGM</sequence>
<dbReference type="AlphaFoldDB" id="A0A3P4B4D8"/>
<dbReference type="GO" id="GO:0005829">
    <property type="term" value="C:cytosol"/>
    <property type="evidence" value="ECO:0007669"/>
    <property type="project" value="TreeGrafter"/>
</dbReference>
<dbReference type="PANTHER" id="PTHR30160">
    <property type="entry name" value="TETRAACYLDISACCHARIDE 4'-KINASE-RELATED"/>
    <property type="match status" value="1"/>
</dbReference>
<evidence type="ECO:0000256" key="1">
    <source>
        <dbReference type="ARBA" id="ARBA00022676"/>
    </source>
</evidence>
<keyword evidence="1" id="KW-0328">Glycosyltransferase</keyword>
<evidence type="ECO:0000256" key="2">
    <source>
        <dbReference type="ARBA" id="ARBA00022679"/>
    </source>
</evidence>
<dbReference type="GO" id="GO:0009244">
    <property type="term" value="P:lipopolysaccharide core region biosynthetic process"/>
    <property type="evidence" value="ECO:0007669"/>
    <property type="project" value="TreeGrafter"/>
</dbReference>